<organism evidence="3 4">
    <name type="scientific">Mortierella alpina</name>
    <name type="common">Oleaginous fungus</name>
    <name type="synonym">Mortierella renispora</name>
    <dbReference type="NCBI Taxonomy" id="64518"/>
    <lineage>
        <taxon>Eukaryota</taxon>
        <taxon>Fungi</taxon>
        <taxon>Fungi incertae sedis</taxon>
        <taxon>Mucoromycota</taxon>
        <taxon>Mortierellomycotina</taxon>
        <taxon>Mortierellomycetes</taxon>
        <taxon>Mortierellales</taxon>
        <taxon>Mortierellaceae</taxon>
        <taxon>Mortierella</taxon>
    </lineage>
</organism>
<keyword evidence="4" id="KW-1185">Reference proteome</keyword>
<evidence type="ECO:0000313" key="4">
    <source>
        <dbReference type="Proteomes" id="UP000738359"/>
    </source>
</evidence>
<reference evidence="3" key="1">
    <citation type="journal article" date="2020" name="Fungal Divers.">
        <title>Resolving the Mortierellaceae phylogeny through synthesis of multi-gene phylogenetics and phylogenomics.</title>
        <authorList>
            <person name="Vandepol N."/>
            <person name="Liber J."/>
            <person name="Desiro A."/>
            <person name="Na H."/>
            <person name="Kennedy M."/>
            <person name="Barry K."/>
            <person name="Grigoriev I.V."/>
            <person name="Miller A.N."/>
            <person name="O'Donnell K."/>
            <person name="Stajich J.E."/>
            <person name="Bonito G."/>
        </authorList>
    </citation>
    <scope>NUCLEOTIDE SEQUENCE</scope>
    <source>
        <strain evidence="3">CK1249</strain>
    </source>
</reference>
<keyword evidence="2" id="KW-0732">Signal</keyword>
<sequence>MASILLYILVVSEVLTGDYNAVAGSLLAEFVLTGTAGLLLMPVSDFSKAPLDPVSSHVDERHLEKSRTFKVETRVLRDVIIPKTIATKADEFRAIIRDVLDKQDMVLADGPRRKRRRESPSAIISDTEHDPEEGDEDDEGLED</sequence>
<proteinExistence type="predicted"/>
<evidence type="ECO:0000256" key="1">
    <source>
        <dbReference type="SAM" id="MobiDB-lite"/>
    </source>
</evidence>
<gene>
    <name evidence="3" type="ORF">BGZ70_001508</name>
</gene>
<feature type="region of interest" description="Disordered" evidence="1">
    <location>
        <begin position="107"/>
        <end position="143"/>
    </location>
</feature>
<dbReference type="AlphaFoldDB" id="A0A9P6JF41"/>
<protein>
    <submittedName>
        <fullName evidence="3">Uncharacterized protein</fullName>
    </submittedName>
</protein>
<feature type="compositionally biased region" description="Acidic residues" evidence="1">
    <location>
        <begin position="129"/>
        <end position="143"/>
    </location>
</feature>
<feature type="chain" id="PRO_5040238290" evidence="2">
    <location>
        <begin position="17"/>
        <end position="143"/>
    </location>
</feature>
<comment type="caution">
    <text evidence="3">The sequence shown here is derived from an EMBL/GenBank/DDBJ whole genome shotgun (WGS) entry which is preliminary data.</text>
</comment>
<dbReference type="Proteomes" id="UP000738359">
    <property type="component" value="Unassembled WGS sequence"/>
</dbReference>
<feature type="signal peptide" evidence="2">
    <location>
        <begin position="1"/>
        <end position="16"/>
    </location>
</feature>
<name>A0A9P6JF41_MORAP</name>
<accession>A0A9P6JF41</accession>
<evidence type="ECO:0000256" key="2">
    <source>
        <dbReference type="SAM" id="SignalP"/>
    </source>
</evidence>
<evidence type="ECO:0000313" key="3">
    <source>
        <dbReference type="EMBL" id="KAF9966727.1"/>
    </source>
</evidence>
<dbReference type="EMBL" id="JAAAHY010000134">
    <property type="protein sequence ID" value="KAF9966727.1"/>
    <property type="molecule type" value="Genomic_DNA"/>
</dbReference>